<evidence type="ECO:0000259" key="17">
    <source>
        <dbReference type="Pfam" id="PF16187"/>
    </source>
</evidence>
<evidence type="ECO:0000259" key="15">
    <source>
        <dbReference type="Pfam" id="PF00675"/>
    </source>
</evidence>
<evidence type="ECO:0000256" key="2">
    <source>
        <dbReference type="ARBA" id="ARBA00002184"/>
    </source>
</evidence>
<evidence type="ECO:0000256" key="1">
    <source>
        <dbReference type="ARBA" id="ARBA00001947"/>
    </source>
</evidence>
<dbReference type="GO" id="GO:0046872">
    <property type="term" value="F:metal ion binding"/>
    <property type="evidence" value="ECO:0007669"/>
    <property type="project" value="UniProtKB-KW"/>
</dbReference>
<dbReference type="Pfam" id="PF00675">
    <property type="entry name" value="Peptidase_M16"/>
    <property type="match status" value="1"/>
</dbReference>
<dbReference type="GO" id="GO:0006508">
    <property type="term" value="P:proteolysis"/>
    <property type="evidence" value="ECO:0007669"/>
    <property type="project" value="UniProtKB-KW"/>
</dbReference>
<evidence type="ECO:0000256" key="4">
    <source>
        <dbReference type="ARBA" id="ARBA00012449"/>
    </source>
</evidence>
<feature type="domain" description="Peptidase M16 C-terminal" evidence="16">
    <location>
        <begin position="242"/>
        <end position="420"/>
    </location>
</feature>
<feature type="domain" description="Peptidase M16 N-terminal" evidence="15">
    <location>
        <begin position="81"/>
        <end position="219"/>
    </location>
</feature>
<dbReference type="InterPro" id="IPR054734">
    <property type="entry name" value="PqqF-like_C_4"/>
</dbReference>
<dbReference type="PANTHER" id="PTHR43690:SF18">
    <property type="entry name" value="INSULIN-DEGRADING ENZYME-RELATED"/>
    <property type="match status" value="1"/>
</dbReference>
<dbReference type="PANTHER" id="PTHR43690">
    <property type="entry name" value="NARDILYSIN"/>
    <property type="match status" value="1"/>
</dbReference>
<dbReference type="Gene3D" id="3.30.830.10">
    <property type="entry name" value="Metalloenzyme, LuxS/M16 peptidase-like"/>
    <property type="match status" value="4"/>
</dbReference>
<evidence type="ECO:0000256" key="12">
    <source>
        <dbReference type="ARBA" id="ARBA00031184"/>
    </source>
</evidence>
<evidence type="ECO:0000259" key="16">
    <source>
        <dbReference type="Pfam" id="PF05193"/>
    </source>
</evidence>
<comment type="cofactor">
    <cofactor evidence="1">
        <name>Zn(2+)</name>
        <dbReference type="ChEBI" id="CHEBI:29105"/>
    </cofactor>
</comment>
<dbReference type="NCBIfam" id="NF011681">
    <property type="entry name" value="PRK15101.1"/>
    <property type="match status" value="1"/>
</dbReference>
<protein>
    <recommendedName>
        <fullName evidence="5">Protease 3</fullName>
        <ecNumber evidence="4">3.4.24.55</ecNumber>
    </recommendedName>
    <alternativeName>
        <fullName evidence="13">Pitrilysin</fullName>
    </alternativeName>
    <alternativeName>
        <fullName evidence="12">Protease III</fullName>
    </alternativeName>
    <alternativeName>
        <fullName evidence="11">Protease pi</fullName>
    </alternativeName>
</protein>
<sequence>MEAAKVTITIGNLMFLRKSNSTLLQHLRSMTLLASAALVLSACQPAPVAQSPAAAYDPYTINVSPNDQREYRAITLDNGIRMVLVHDPEAEKSGAALAVYAGSMQNPDTQLGLAHYLEHMLFLGTEKYPDPDEYGEFMAQNGGMHNAYTADDHTNYMLEVNNDALPEALDRFADFFKAPMFYPEYAEKEVNAVDSEWSMRRASDGYILFALNNILMNPEHPIARFRIGNNETLSDKEGSKLHDEMLAFYERYYSANLMTASVVSNRSLDELEALARDAFADIPNRNVDAPVIDVPVATAEQLQKKIYYRPQMEMRSVGIDFTMTNNLEDYRYQPNRIVAHLLNSEMPGTPAALFRELGWMESMGAGASPNAYGNAGRFQIQVSLTEAGMAHRDTIIGVVLNYLQQLRDEGISEAYYEEVATVLNNEFTFLRRTNAFNYATSLAADLLYFPYSDVIDNNYRLDGYSPERINRVLSQLTTDNLRVWYVSPQEETDQEMYFFDGRYRVEDITAQDYANWQQAAAQYTVNLPSVNTLFPEDLSMSSEPVTAKPVEIHSEPGVSVYLKRSDRFAEPRADVFVQLHQSWQEKSLRDQVAVQVLMDTFNLSQQALAREASIAGTGFRLSASNGLQLTLTGFNDQQGQLASRVLASFADFAPSENAVAQSADRLRRSVLNQRLQFPMQQMFPAFNQIMRLPSADYQEQLAVLQEVTLADVMAARDSLLTGNLMRVFVFGNYDNADAIALVNDVKQHVGLDPNATYVRSPVVKPTTDLRVTWQDNLTLEDTAVLDVWLSPQEGYAERVRAWVLAEMMHNRFFTELRTEDQLGYAVGANRINLEDYSGIGFYIQSPVRGTSGLVARFDEFRAAYAERMANLSDEQFEQVRNSVLTDLLQPPQTLSQEAGRFRSDWAIERYDFDSVEKMAAELRALTKADVQNFYQRVIVDGEAARVLIQLRGTRFAEEDFATFDGVEVIESMSAWSASQLQQ</sequence>
<dbReference type="FunFam" id="3.30.830.10:FF:000012">
    <property type="entry name" value="Protease 3"/>
    <property type="match status" value="1"/>
</dbReference>
<dbReference type="InterPro" id="IPR007863">
    <property type="entry name" value="Peptidase_M16_C"/>
</dbReference>
<keyword evidence="8" id="KW-0378">Hydrolase</keyword>
<dbReference type="InterPro" id="IPR001431">
    <property type="entry name" value="Pept_M16_Zn_BS"/>
</dbReference>
<evidence type="ECO:0000256" key="13">
    <source>
        <dbReference type="ARBA" id="ARBA00033450"/>
    </source>
</evidence>
<evidence type="ECO:0000256" key="5">
    <source>
        <dbReference type="ARBA" id="ARBA00017565"/>
    </source>
</evidence>
<dbReference type="EC" id="3.4.24.55" evidence="4"/>
<keyword evidence="20" id="KW-1185">Reference proteome</keyword>
<feature type="domain" description="Coenzyme PQQ synthesis protein F-like C-terminal lobe" evidence="18">
    <location>
        <begin position="803"/>
        <end position="901"/>
    </location>
</feature>
<evidence type="ECO:0000256" key="14">
    <source>
        <dbReference type="RuleBase" id="RU004447"/>
    </source>
</evidence>
<keyword evidence="7" id="KW-0479">Metal-binding</keyword>
<proteinExistence type="inferred from homology"/>
<evidence type="ECO:0000256" key="9">
    <source>
        <dbReference type="ARBA" id="ARBA00022833"/>
    </source>
</evidence>
<dbReference type="Pfam" id="PF22456">
    <property type="entry name" value="PqqF-like_C_4"/>
    <property type="match status" value="1"/>
</dbReference>
<dbReference type="SUPFAM" id="SSF63411">
    <property type="entry name" value="LuxS/MPP-like metallohydrolase"/>
    <property type="match status" value="4"/>
</dbReference>
<dbReference type="GO" id="GO:0005737">
    <property type="term" value="C:cytoplasm"/>
    <property type="evidence" value="ECO:0007669"/>
    <property type="project" value="UniProtKB-ARBA"/>
</dbReference>
<evidence type="ECO:0000256" key="7">
    <source>
        <dbReference type="ARBA" id="ARBA00022723"/>
    </source>
</evidence>
<evidence type="ECO:0000256" key="11">
    <source>
        <dbReference type="ARBA" id="ARBA00029597"/>
    </source>
</evidence>
<evidence type="ECO:0000256" key="8">
    <source>
        <dbReference type="ARBA" id="ARBA00022801"/>
    </source>
</evidence>
<comment type="similarity">
    <text evidence="3 14">Belongs to the peptidase M16 family.</text>
</comment>
<evidence type="ECO:0000256" key="6">
    <source>
        <dbReference type="ARBA" id="ARBA00022670"/>
    </source>
</evidence>
<gene>
    <name evidence="19" type="ORF">CWE06_04410</name>
</gene>
<dbReference type="InterPro" id="IPR011765">
    <property type="entry name" value="Pept_M16_N"/>
</dbReference>
<dbReference type="Proteomes" id="UP000288212">
    <property type="component" value="Unassembled WGS sequence"/>
</dbReference>
<comment type="function">
    <text evidence="2">Endopeptidase that degrades small peptides of less than 7 kDa, such as glucagon and insulin.</text>
</comment>
<dbReference type="Pfam" id="PF16187">
    <property type="entry name" value="Peptidase_M16_M"/>
    <property type="match status" value="1"/>
</dbReference>
<dbReference type="InterPro" id="IPR032632">
    <property type="entry name" value="Peptidase_M16_M"/>
</dbReference>
<dbReference type="InterPro" id="IPR011249">
    <property type="entry name" value="Metalloenz_LuxS/M16"/>
</dbReference>
<comment type="caution">
    <text evidence="19">The sequence shown here is derived from an EMBL/GenBank/DDBJ whole genome shotgun (WGS) entry which is preliminary data.</text>
</comment>
<feature type="domain" description="Peptidase M16 middle/third" evidence="17">
    <location>
        <begin position="427"/>
        <end position="702"/>
    </location>
</feature>
<dbReference type="AlphaFoldDB" id="A0A432VVT1"/>
<dbReference type="InterPro" id="IPR050626">
    <property type="entry name" value="Peptidase_M16"/>
</dbReference>
<evidence type="ECO:0000313" key="20">
    <source>
        <dbReference type="Proteomes" id="UP000288212"/>
    </source>
</evidence>
<evidence type="ECO:0000259" key="18">
    <source>
        <dbReference type="Pfam" id="PF22456"/>
    </source>
</evidence>
<keyword evidence="9" id="KW-0862">Zinc</keyword>
<dbReference type="GO" id="GO:0004222">
    <property type="term" value="F:metalloendopeptidase activity"/>
    <property type="evidence" value="ECO:0007669"/>
    <property type="project" value="UniProtKB-EC"/>
</dbReference>
<evidence type="ECO:0000256" key="10">
    <source>
        <dbReference type="ARBA" id="ARBA00023049"/>
    </source>
</evidence>
<dbReference type="Pfam" id="PF05193">
    <property type="entry name" value="Peptidase_M16_C"/>
    <property type="match status" value="1"/>
</dbReference>
<name>A0A432VVT1_9GAMM</name>
<keyword evidence="10" id="KW-0482">Metalloprotease</keyword>
<organism evidence="19 20">
    <name type="scientific">Aliidiomarina haloalkalitolerans</name>
    <dbReference type="NCBI Taxonomy" id="859059"/>
    <lineage>
        <taxon>Bacteria</taxon>
        <taxon>Pseudomonadati</taxon>
        <taxon>Pseudomonadota</taxon>
        <taxon>Gammaproteobacteria</taxon>
        <taxon>Alteromonadales</taxon>
        <taxon>Idiomarinaceae</taxon>
        <taxon>Aliidiomarina</taxon>
    </lineage>
</organism>
<dbReference type="EMBL" id="PIPI01000002">
    <property type="protein sequence ID" value="RUO20561.1"/>
    <property type="molecule type" value="Genomic_DNA"/>
</dbReference>
<accession>A0A432VVT1</accession>
<evidence type="ECO:0000256" key="3">
    <source>
        <dbReference type="ARBA" id="ARBA00007261"/>
    </source>
</evidence>
<evidence type="ECO:0000313" key="19">
    <source>
        <dbReference type="EMBL" id="RUO20561.1"/>
    </source>
</evidence>
<dbReference type="PROSITE" id="PS00143">
    <property type="entry name" value="INSULINASE"/>
    <property type="match status" value="1"/>
</dbReference>
<reference evidence="19 20" key="1">
    <citation type="journal article" date="2011" name="Front. Microbiol.">
        <title>Genomic signatures of strain selection and enhancement in Bacillus atrophaeus var. globigii, a historical biowarfare simulant.</title>
        <authorList>
            <person name="Gibbons H.S."/>
            <person name="Broomall S.M."/>
            <person name="McNew L.A."/>
            <person name="Daligault H."/>
            <person name="Chapman C."/>
            <person name="Bruce D."/>
            <person name="Karavis M."/>
            <person name="Krepps M."/>
            <person name="McGregor P.A."/>
            <person name="Hong C."/>
            <person name="Park K.H."/>
            <person name="Akmal A."/>
            <person name="Feldman A."/>
            <person name="Lin J.S."/>
            <person name="Chang W.E."/>
            <person name="Higgs B.W."/>
            <person name="Demirev P."/>
            <person name="Lindquist J."/>
            <person name="Liem A."/>
            <person name="Fochler E."/>
            <person name="Read T.D."/>
            <person name="Tapia R."/>
            <person name="Johnson S."/>
            <person name="Bishop-Lilly K.A."/>
            <person name="Detter C."/>
            <person name="Han C."/>
            <person name="Sozhamannan S."/>
            <person name="Rosenzweig C.N."/>
            <person name="Skowronski E.W."/>
        </authorList>
    </citation>
    <scope>NUCLEOTIDE SEQUENCE [LARGE SCALE GENOMIC DNA]</scope>
    <source>
        <strain evidence="19 20">AK5</strain>
    </source>
</reference>
<keyword evidence="6" id="KW-0645">Protease</keyword>